<name>A0A699JEB4_TANCI</name>
<organism evidence="1">
    <name type="scientific">Tanacetum cinerariifolium</name>
    <name type="common">Dalmatian daisy</name>
    <name type="synonym">Chrysanthemum cinerariifolium</name>
    <dbReference type="NCBI Taxonomy" id="118510"/>
    <lineage>
        <taxon>Eukaryota</taxon>
        <taxon>Viridiplantae</taxon>
        <taxon>Streptophyta</taxon>
        <taxon>Embryophyta</taxon>
        <taxon>Tracheophyta</taxon>
        <taxon>Spermatophyta</taxon>
        <taxon>Magnoliopsida</taxon>
        <taxon>eudicotyledons</taxon>
        <taxon>Gunneridae</taxon>
        <taxon>Pentapetalae</taxon>
        <taxon>asterids</taxon>
        <taxon>campanulids</taxon>
        <taxon>Asterales</taxon>
        <taxon>Asteraceae</taxon>
        <taxon>Asteroideae</taxon>
        <taxon>Anthemideae</taxon>
        <taxon>Anthemidinae</taxon>
        <taxon>Tanacetum</taxon>
    </lineage>
</organism>
<reference evidence="1" key="1">
    <citation type="journal article" date="2019" name="Sci. Rep.">
        <title>Draft genome of Tanacetum cinerariifolium, the natural source of mosquito coil.</title>
        <authorList>
            <person name="Yamashiro T."/>
            <person name="Shiraishi A."/>
            <person name="Satake H."/>
            <person name="Nakayama K."/>
        </authorList>
    </citation>
    <scope>NUCLEOTIDE SEQUENCE</scope>
</reference>
<gene>
    <name evidence="1" type="ORF">Tci_603095</name>
</gene>
<proteinExistence type="predicted"/>
<comment type="caution">
    <text evidence="1">The sequence shown here is derived from an EMBL/GenBank/DDBJ whole genome shotgun (WGS) entry which is preliminary data.</text>
</comment>
<evidence type="ECO:0000313" key="1">
    <source>
        <dbReference type="EMBL" id="GFA31123.1"/>
    </source>
</evidence>
<keyword evidence="1" id="KW-0418">Kinase</keyword>
<accession>A0A699JEB4</accession>
<dbReference type="GO" id="GO:0016301">
    <property type="term" value="F:kinase activity"/>
    <property type="evidence" value="ECO:0007669"/>
    <property type="project" value="UniProtKB-KW"/>
</dbReference>
<dbReference type="EMBL" id="BKCJ010402535">
    <property type="protein sequence ID" value="GFA31123.1"/>
    <property type="molecule type" value="Genomic_DNA"/>
</dbReference>
<dbReference type="AlphaFoldDB" id="A0A699JEB4"/>
<protein>
    <submittedName>
        <fullName evidence="1">Protein kinase, ATP binding site-containing protein</fullName>
    </submittedName>
</protein>
<keyword evidence="1" id="KW-0808">Transferase</keyword>
<sequence length="83" mass="9412">QVVDGPTKVQFALGNDKRSHENEHGVNNRVEVSAAPSHEVNGQNLHNMDVNKVQSLMMKYLHCWQKVQQEFKSMLAGKKLPTE</sequence>
<feature type="non-terminal residue" evidence="1">
    <location>
        <position position="1"/>
    </location>
</feature>